<keyword evidence="3" id="KW-1185">Reference proteome</keyword>
<name>A0A1D1VJR7_RAMVA</name>
<dbReference type="AlphaFoldDB" id="A0A1D1VJR7"/>
<dbReference type="InterPro" id="IPR012337">
    <property type="entry name" value="RNaseH-like_sf"/>
</dbReference>
<dbReference type="GO" id="GO:0046983">
    <property type="term" value="F:protein dimerization activity"/>
    <property type="evidence" value="ECO:0007669"/>
    <property type="project" value="InterPro"/>
</dbReference>
<sequence>MEDDVPAVKHSRSSTITVEAEYELFLNNDWTGENPLDFYRLKGTQDIFKRLVVVAKQILCAPATTAGIERIFSISGRFLSEIRLSTNDSNFEMLLFCNINQELLDSNIKSKSVENR</sequence>
<feature type="domain" description="HAT C-terminal dimerisation" evidence="1">
    <location>
        <begin position="30"/>
        <end position="98"/>
    </location>
</feature>
<dbReference type="OrthoDB" id="10023994at2759"/>
<dbReference type="SUPFAM" id="SSF53098">
    <property type="entry name" value="Ribonuclease H-like"/>
    <property type="match status" value="1"/>
</dbReference>
<dbReference type="InterPro" id="IPR008906">
    <property type="entry name" value="HATC_C_dom"/>
</dbReference>
<gene>
    <name evidence="2" type="primary">RvY_11922-1</name>
    <name evidence="2" type="synonym">RvY_11922.1</name>
    <name evidence="2" type="ORF">RvY_11922</name>
</gene>
<evidence type="ECO:0000313" key="3">
    <source>
        <dbReference type="Proteomes" id="UP000186922"/>
    </source>
</evidence>
<accession>A0A1D1VJR7</accession>
<organism evidence="2 3">
    <name type="scientific">Ramazzottius varieornatus</name>
    <name type="common">Water bear</name>
    <name type="synonym">Tardigrade</name>
    <dbReference type="NCBI Taxonomy" id="947166"/>
    <lineage>
        <taxon>Eukaryota</taxon>
        <taxon>Metazoa</taxon>
        <taxon>Ecdysozoa</taxon>
        <taxon>Tardigrada</taxon>
        <taxon>Eutardigrada</taxon>
        <taxon>Parachela</taxon>
        <taxon>Hypsibioidea</taxon>
        <taxon>Ramazzottiidae</taxon>
        <taxon>Ramazzottius</taxon>
    </lineage>
</organism>
<comment type="caution">
    <text evidence="2">The sequence shown here is derived from an EMBL/GenBank/DDBJ whole genome shotgun (WGS) entry which is preliminary data.</text>
</comment>
<dbReference type="Proteomes" id="UP000186922">
    <property type="component" value="Unassembled WGS sequence"/>
</dbReference>
<evidence type="ECO:0000259" key="1">
    <source>
        <dbReference type="Pfam" id="PF05699"/>
    </source>
</evidence>
<dbReference type="Pfam" id="PF05699">
    <property type="entry name" value="Dimer_Tnp_hAT"/>
    <property type="match status" value="1"/>
</dbReference>
<proteinExistence type="predicted"/>
<protein>
    <recommendedName>
        <fullName evidence="1">HAT C-terminal dimerisation domain-containing protein</fullName>
    </recommendedName>
</protein>
<dbReference type="EMBL" id="BDGG01000007">
    <property type="protein sequence ID" value="GAV01171.1"/>
    <property type="molecule type" value="Genomic_DNA"/>
</dbReference>
<evidence type="ECO:0000313" key="2">
    <source>
        <dbReference type="EMBL" id="GAV01171.1"/>
    </source>
</evidence>
<reference evidence="2 3" key="1">
    <citation type="journal article" date="2016" name="Nat. Commun.">
        <title>Extremotolerant tardigrade genome and improved radiotolerance of human cultured cells by tardigrade-unique protein.</title>
        <authorList>
            <person name="Hashimoto T."/>
            <person name="Horikawa D.D."/>
            <person name="Saito Y."/>
            <person name="Kuwahara H."/>
            <person name="Kozuka-Hata H."/>
            <person name="Shin-I T."/>
            <person name="Minakuchi Y."/>
            <person name="Ohishi K."/>
            <person name="Motoyama A."/>
            <person name="Aizu T."/>
            <person name="Enomoto A."/>
            <person name="Kondo K."/>
            <person name="Tanaka S."/>
            <person name="Hara Y."/>
            <person name="Koshikawa S."/>
            <person name="Sagara H."/>
            <person name="Miura T."/>
            <person name="Yokobori S."/>
            <person name="Miyagawa K."/>
            <person name="Suzuki Y."/>
            <person name="Kubo T."/>
            <person name="Oyama M."/>
            <person name="Kohara Y."/>
            <person name="Fujiyama A."/>
            <person name="Arakawa K."/>
            <person name="Katayama T."/>
            <person name="Toyoda A."/>
            <person name="Kunieda T."/>
        </authorList>
    </citation>
    <scope>NUCLEOTIDE SEQUENCE [LARGE SCALE GENOMIC DNA]</scope>
    <source>
        <strain evidence="2 3">YOKOZUNA-1</strain>
    </source>
</reference>